<feature type="compositionally biased region" description="Polar residues" evidence="1">
    <location>
        <begin position="168"/>
        <end position="177"/>
    </location>
</feature>
<feature type="compositionally biased region" description="Basic and acidic residues" evidence="1">
    <location>
        <begin position="355"/>
        <end position="365"/>
    </location>
</feature>
<feature type="domain" description="MINDY deubiquitinase" evidence="2">
    <location>
        <begin position="3"/>
        <end position="175"/>
    </location>
</feature>
<reference evidence="3 4" key="1">
    <citation type="submission" date="2024-06" db="EMBL/GenBank/DDBJ databases">
        <authorList>
            <person name="Kraege A."/>
            <person name="Thomma B."/>
        </authorList>
    </citation>
    <scope>NUCLEOTIDE SEQUENCE [LARGE SCALE GENOMIC DNA]</scope>
</reference>
<dbReference type="InterPro" id="IPR033979">
    <property type="entry name" value="MINDY_domain"/>
</dbReference>
<dbReference type="PANTHER" id="PTHR18063">
    <property type="entry name" value="NF-E2 INDUCIBLE PROTEIN"/>
    <property type="match status" value="1"/>
</dbReference>
<name>A0ABP1FX04_9CHLO</name>
<protein>
    <submittedName>
        <fullName evidence="3">G7103 protein</fullName>
    </submittedName>
</protein>
<feature type="domain" description="MINDY deubiquitinase" evidence="2">
    <location>
        <begin position="589"/>
        <end position="682"/>
    </location>
</feature>
<keyword evidence="4" id="KW-1185">Reference proteome</keyword>
<feature type="region of interest" description="Disordered" evidence="1">
    <location>
        <begin position="707"/>
        <end position="798"/>
    </location>
</feature>
<proteinExistence type="predicted"/>
<organism evidence="3 4">
    <name type="scientific">Coccomyxa viridis</name>
    <dbReference type="NCBI Taxonomy" id="1274662"/>
    <lineage>
        <taxon>Eukaryota</taxon>
        <taxon>Viridiplantae</taxon>
        <taxon>Chlorophyta</taxon>
        <taxon>core chlorophytes</taxon>
        <taxon>Trebouxiophyceae</taxon>
        <taxon>Trebouxiophyceae incertae sedis</taxon>
        <taxon>Coccomyxaceae</taxon>
        <taxon>Coccomyxa</taxon>
    </lineage>
</organism>
<feature type="region of interest" description="Disordered" evidence="1">
    <location>
        <begin position="319"/>
        <end position="366"/>
    </location>
</feature>
<gene>
    <name evidence="3" type="primary">g7103</name>
    <name evidence="3" type="ORF">VP750_LOCUS6079</name>
</gene>
<comment type="caution">
    <text evidence="3">The sequence shown here is derived from an EMBL/GenBank/DDBJ whole genome shotgun (WGS) entry which is preliminary data.</text>
</comment>
<feature type="region of interest" description="Disordered" evidence="1">
    <location>
        <begin position="526"/>
        <end position="593"/>
    </location>
</feature>
<evidence type="ECO:0000313" key="4">
    <source>
        <dbReference type="Proteomes" id="UP001497392"/>
    </source>
</evidence>
<accession>A0ABP1FX04</accession>
<feature type="compositionally biased region" description="Low complexity" evidence="1">
    <location>
        <begin position="715"/>
        <end position="744"/>
    </location>
</feature>
<feature type="compositionally biased region" description="Basic and acidic residues" evidence="1">
    <location>
        <begin position="551"/>
        <end position="571"/>
    </location>
</feature>
<dbReference type="PANTHER" id="PTHR18063:SF6">
    <property type="entry name" value="UBIQUITIN CARBOXYL-TERMINAL HYDROLASE"/>
    <property type="match status" value="1"/>
</dbReference>
<feature type="compositionally biased region" description="Basic residues" evidence="1">
    <location>
        <begin position="764"/>
        <end position="777"/>
    </location>
</feature>
<evidence type="ECO:0000313" key="3">
    <source>
        <dbReference type="EMBL" id="CAL5224420.1"/>
    </source>
</evidence>
<feature type="compositionally biased region" description="Polar residues" evidence="1">
    <location>
        <begin position="329"/>
        <end position="342"/>
    </location>
</feature>
<feature type="region of interest" description="Disordered" evidence="1">
    <location>
        <begin position="406"/>
        <end position="481"/>
    </location>
</feature>
<evidence type="ECO:0000256" key="1">
    <source>
        <dbReference type="SAM" id="MobiDB-lite"/>
    </source>
</evidence>
<evidence type="ECO:0000259" key="2">
    <source>
        <dbReference type="Pfam" id="PF04424"/>
    </source>
</evidence>
<sequence length="798" mass="83135">MSETYKLKTIKFLGRRVPIVVQNENGPCPMLALANVMLLRNQIHLSPEAPDVTQERLLSLIAGHLLDVNAKGGVSEEQAANMTRIIADAVELLPKLTTGIDVNVLFNDIRGFEYTDAIAIFDLLDIHLVHGWLVDPQDQETAAAIGGSSYNALMERMVALTGRASLTPAASQDSQQPIVAAKTPAKSATEQEVSAGKGAAERACERPAGLLPKHEATALQTEDGGKGASSAPSFADASGAPLMSSADSAVASESAPVADSGSAAVPVLPEAAGKPVTAKEAVTKIVHTGEGSVPHPTVASQGTSEADDLNFAMKLSLKDTEQGSEAAPSASTARSPETSMQPSAAGRSLATHLPEVSESHTEHPATAHAALTAGTPYPSLSRPAEGSQPAEELDHDFVVVQPEEAPGLGFEQVDMPKMGNESAEGSQDLTCAPAPDVGGHAQQASHPSEELAQHQAAGSSQCGQSSVSDPRDLSSKAAPAAVPAQSAGAAAAAEHVSAATTDANIAESETQQAPVLDERAKALLASLPKPSPPEGDSTLPPQPETAGLLKPHPEGEDAQKTLSGGHEKTSDDVEGQGPGRPGPAAASQHQIARAGSTKEAYLIQSFLDNASSQLTEHGLVSLHQGLKPRQLAILFRNNHFNTLFKFEDALYLLVTDQGYLHEQDVVWEKLDAIDGNTLYVGSQIRPPDPAGDSSTSDHQLAMLLQQQEEEEHQQRMAARRQQPALQPAQQPGQPGQAPAAQAAPSEPPQTAGRGSRPAPGPSHIHQRRGRGAYRSQRHGQAAQAAGRGGSSGRDCTTM</sequence>
<dbReference type="InterPro" id="IPR007518">
    <property type="entry name" value="MINDY"/>
</dbReference>
<dbReference type="Pfam" id="PF04424">
    <property type="entry name" value="MINDY_DUB"/>
    <property type="match status" value="2"/>
</dbReference>
<dbReference type="EMBL" id="CAXHTA020000010">
    <property type="protein sequence ID" value="CAL5224420.1"/>
    <property type="molecule type" value="Genomic_DNA"/>
</dbReference>
<dbReference type="Proteomes" id="UP001497392">
    <property type="component" value="Unassembled WGS sequence"/>
</dbReference>
<feature type="region of interest" description="Disordered" evidence="1">
    <location>
        <begin position="167"/>
        <end position="211"/>
    </location>
</feature>
<feature type="compositionally biased region" description="Low complexity" evidence="1">
    <location>
        <begin position="453"/>
        <end position="466"/>
    </location>
</feature>